<dbReference type="EMBL" id="JARBHB010000010">
    <property type="protein sequence ID" value="KAJ8874566.1"/>
    <property type="molecule type" value="Genomic_DNA"/>
</dbReference>
<comment type="caution">
    <text evidence="1">The sequence shown here is derived from an EMBL/GenBank/DDBJ whole genome shotgun (WGS) entry which is preliminary data.</text>
</comment>
<name>A0ABQ9GRD8_9NEOP</name>
<accession>A0ABQ9GRD8</accession>
<reference evidence="1 2" key="1">
    <citation type="submission" date="2023-02" db="EMBL/GenBank/DDBJ databases">
        <title>LHISI_Scaffold_Assembly.</title>
        <authorList>
            <person name="Stuart O.P."/>
            <person name="Cleave R."/>
            <person name="Magrath M.J.L."/>
            <person name="Mikheyev A.S."/>
        </authorList>
    </citation>
    <scope>NUCLEOTIDE SEQUENCE [LARGE SCALE GENOMIC DNA]</scope>
    <source>
        <strain evidence="1">Daus_M_001</strain>
        <tissue evidence="1">Leg muscle</tissue>
    </source>
</reference>
<organism evidence="1 2">
    <name type="scientific">Dryococelus australis</name>
    <dbReference type="NCBI Taxonomy" id="614101"/>
    <lineage>
        <taxon>Eukaryota</taxon>
        <taxon>Metazoa</taxon>
        <taxon>Ecdysozoa</taxon>
        <taxon>Arthropoda</taxon>
        <taxon>Hexapoda</taxon>
        <taxon>Insecta</taxon>
        <taxon>Pterygota</taxon>
        <taxon>Neoptera</taxon>
        <taxon>Polyneoptera</taxon>
        <taxon>Phasmatodea</taxon>
        <taxon>Verophasmatodea</taxon>
        <taxon>Anareolatae</taxon>
        <taxon>Phasmatidae</taxon>
        <taxon>Eurycanthinae</taxon>
        <taxon>Dryococelus</taxon>
    </lineage>
</organism>
<protein>
    <submittedName>
        <fullName evidence="1">Uncharacterized protein</fullName>
    </submittedName>
</protein>
<evidence type="ECO:0000313" key="1">
    <source>
        <dbReference type="EMBL" id="KAJ8874566.1"/>
    </source>
</evidence>
<dbReference type="Proteomes" id="UP001159363">
    <property type="component" value="Chromosome 9"/>
</dbReference>
<proteinExistence type="predicted"/>
<keyword evidence="2" id="KW-1185">Reference proteome</keyword>
<evidence type="ECO:0000313" key="2">
    <source>
        <dbReference type="Proteomes" id="UP001159363"/>
    </source>
</evidence>
<gene>
    <name evidence="1" type="ORF">PR048_025432</name>
</gene>
<sequence>MKKNREIRNLYRVPDIVAVIKGQRLRWYGHIMRRDGDLVKDVRPCGRPRLRWLDAIKEYIRKADLPEK</sequence>